<protein>
    <submittedName>
        <fullName evidence="1">Uncharacterized protein</fullName>
    </submittedName>
</protein>
<dbReference type="RefSeq" id="WP_085093216.1">
    <property type="nucleotide sequence ID" value="NZ_AP022603.1"/>
</dbReference>
<gene>
    <name evidence="1" type="ORF">AWC04_03690</name>
</gene>
<proteinExistence type="predicted"/>
<dbReference type="OrthoDB" id="5346627at2"/>
<accession>A0A1X1RJ06</accession>
<keyword evidence="2" id="KW-1185">Reference proteome</keyword>
<sequence>MNTDDPLAPLRASVVPGGAVHVPRGWVVLVAELHDELVALDPTIAYRWVKESYGGLWADPVTDNREVRLAIRRFEQASYRTCSVCGSPGALHGNPRGRYRVWCPDCAAGWRGRGYGLVPETVGTDNPHAYDRYSADGEGLWCEATITTADGETRSRTSDYLCLGPPPWVGCGLEQVFADLGLPYLDDDAYCAAADAIESQLATGTTATVELASGELRIVLVEPPKVGA</sequence>
<name>A0A1X1RJ06_MYCFA</name>
<dbReference type="EMBL" id="LQOJ01000019">
    <property type="protein sequence ID" value="ORV07525.1"/>
    <property type="molecule type" value="Genomic_DNA"/>
</dbReference>
<organism evidence="1 2">
    <name type="scientific">Mycolicibacterium fallax</name>
    <name type="common">Mycobacterium fallax</name>
    <dbReference type="NCBI Taxonomy" id="1793"/>
    <lineage>
        <taxon>Bacteria</taxon>
        <taxon>Bacillati</taxon>
        <taxon>Actinomycetota</taxon>
        <taxon>Actinomycetes</taxon>
        <taxon>Mycobacteriales</taxon>
        <taxon>Mycobacteriaceae</taxon>
        <taxon>Mycolicibacterium</taxon>
    </lineage>
</organism>
<evidence type="ECO:0000313" key="2">
    <source>
        <dbReference type="Proteomes" id="UP000193484"/>
    </source>
</evidence>
<dbReference type="AlphaFoldDB" id="A0A1X1RJ06"/>
<dbReference type="STRING" id="1793.AWC04_03690"/>
<dbReference type="Proteomes" id="UP000193484">
    <property type="component" value="Unassembled WGS sequence"/>
</dbReference>
<reference evidence="1 2" key="1">
    <citation type="submission" date="2016-01" db="EMBL/GenBank/DDBJ databases">
        <title>The new phylogeny of the genus Mycobacterium.</title>
        <authorList>
            <person name="Tarcisio F."/>
            <person name="Conor M."/>
            <person name="Antonella G."/>
            <person name="Elisabetta G."/>
            <person name="Giulia F.S."/>
            <person name="Sara T."/>
            <person name="Anna F."/>
            <person name="Clotilde B."/>
            <person name="Roberto B."/>
            <person name="Veronica D.S."/>
            <person name="Fabio R."/>
            <person name="Monica P."/>
            <person name="Olivier J."/>
            <person name="Enrico T."/>
            <person name="Nicola S."/>
        </authorList>
    </citation>
    <scope>NUCLEOTIDE SEQUENCE [LARGE SCALE GENOMIC DNA]</scope>
    <source>
        <strain evidence="1 2">DSM 44179</strain>
    </source>
</reference>
<comment type="caution">
    <text evidence="1">The sequence shown here is derived from an EMBL/GenBank/DDBJ whole genome shotgun (WGS) entry which is preliminary data.</text>
</comment>
<evidence type="ECO:0000313" key="1">
    <source>
        <dbReference type="EMBL" id="ORV07525.1"/>
    </source>
</evidence>